<dbReference type="GO" id="GO:0006654">
    <property type="term" value="P:phosphatidic acid biosynthetic process"/>
    <property type="evidence" value="ECO:0007669"/>
    <property type="project" value="TreeGrafter"/>
</dbReference>
<comment type="caution">
    <text evidence="4">The sequence shown here is derived from an EMBL/GenBank/DDBJ whole genome shotgun (WGS) entry which is preliminary data.</text>
</comment>
<dbReference type="InterPro" id="IPR002123">
    <property type="entry name" value="Plipid/glycerol_acylTrfase"/>
</dbReference>
<evidence type="ECO:0000313" key="5">
    <source>
        <dbReference type="Proteomes" id="UP000607397"/>
    </source>
</evidence>
<keyword evidence="5" id="KW-1185">Reference proteome</keyword>
<dbReference type="SMART" id="SM00563">
    <property type="entry name" value="PlsC"/>
    <property type="match status" value="1"/>
</dbReference>
<dbReference type="SUPFAM" id="SSF69593">
    <property type="entry name" value="Glycerol-3-phosphate (1)-acyltransferase"/>
    <property type="match status" value="1"/>
</dbReference>
<keyword evidence="2 4" id="KW-0012">Acyltransferase</keyword>
<keyword evidence="1" id="KW-0808">Transferase</keyword>
<proteinExistence type="predicted"/>
<evidence type="ECO:0000313" key="4">
    <source>
        <dbReference type="EMBL" id="NCJ08523.1"/>
    </source>
</evidence>
<dbReference type="Proteomes" id="UP000607397">
    <property type="component" value="Unassembled WGS sequence"/>
</dbReference>
<dbReference type="PANTHER" id="PTHR10434:SF40">
    <property type="entry name" value="1-ACYL-SN-GLYCEROL-3-PHOSPHATE ACYLTRANSFERASE"/>
    <property type="match status" value="1"/>
</dbReference>
<dbReference type="CDD" id="cd07989">
    <property type="entry name" value="LPLAT_AGPAT-like"/>
    <property type="match status" value="1"/>
</dbReference>
<gene>
    <name evidence="4" type="ORF">GS597_18820</name>
</gene>
<dbReference type="Pfam" id="PF01553">
    <property type="entry name" value="Acyltransferase"/>
    <property type="match status" value="1"/>
</dbReference>
<dbReference type="AlphaFoldDB" id="A0A8K2A120"/>
<dbReference type="GO" id="GO:0003841">
    <property type="term" value="F:1-acylglycerol-3-phosphate O-acyltransferase activity"/>
    <property type="evidence" value="ECO:0007669"/>
    <property type="project" value="TreeGrafter"/>
</dbReference>
<name>A0A8K2A120_9CYAN</name>
<organism evidence="4 5">
    <name type="scientific">Petrachloros mirabilis ULC683</name>
    <dbReference type="NCBI Taxonomy" id="2781853"/>
    <lineage>
        <taxon>Bacteria</taxon>
        <taxon>Bacillati</taxon>
        <taxon>Cyanobacteriota</taxon>
        <taxon>Cyanophyceae</taxon>
        <taxon>Synechococcales</taxon>
        <taxon>Petrachlorosaceae</taxon>
        <taxon>Petrachloros</taxon>
        <taxon>Petrachloros mirabilis</taxon>
    </lineage>
</organism>
<dbReference type="PANTHER" id="PTHR10434">
    <property type="entry name" value="1-ACYL-SN-GLYCEROL-3-PHOSPHATE ACYLTRANSFERASE"/>
    <property type="match status" value="1"/>
</dbReference>
<evidence type="ECO:0000256" key="2">
    <source>
        <dbReference type="ARBA" id="ARBA00023315"/>
    </source>
</evidence>
<evidence type="ECO:0000259" key="3">
    <source>
        <dbReference type="SMART" id="SM00563"/>
    </source>
</evidence>
<evidence type="ECO:0000256" key="1">
    <source>
        <dbReference type="ARBA" id="ARBA00022679"/>
    </source>
</evidence>
<protein>
    <submittedName>
        <fullName evidence="4">1-acyl-sn-glycerol-3-phosphate acyltransferase</fullName>
    </submittedName>
</protein>
<accession>A0A8K2A120</accession>
<sequence length="215" mass="23622">MTALSAPVVDPWLYPLLLPLHRILMQGYFGTLHVSGQEHLPPQGPVVWAVKHYSRWDPLVIAQLSPKPLYFMTNANQFVGFQGWLIQRLGAFPVDLNRPQLSSLRSAVTLLHQGQPLVIFPEGGIVRDRPLRSLKPGAARLVLQAEATAPQPGTIPIVPIGLKYDPAPQVGAQIWIQIGKPLSTADLPPNLEVKMAAHQLTQQLQAALLDCLMVL</sequence>
<reference evidence="4" key="1">
    <citation type="submission" date="2019-12" db="EMBL/GenBank/DDBJ databases">
        <title>High-Quality draft genome sequences of three cyanobacteria isolated from the limestone walls of the Old Cathedral of Coimbra.</title>
        <authorList>
            <person name="Tiago I."/>
            <person name="Soares F."/>
            <person name="Portugal A."/>
        </authorList>
    </citation>
    <scope>NUCLEOTIDE SEQUENCE [LARGE SCALE GENOMIC DNA]</scope>
    <source>
        <strain evidence="4">C</strain>
    </source>
</reference>
<dbReference type="EMBL" id="WVIC01000055">
    <property type="protein sequence ID" value="NCJ08523.1"/>
    <property type="molecule type" value="Genomic_DNA"/>
</dbReference>
<feature type="domain" description="Phospholipid/glycerol acyltransferase" evidence="3">
    <location>
        <begin position="46"/>
        <end position="165"/>
    </location>
</feature>